<dbReference type="InterPro" id="IPR001611">
    <property type="entry name" value="Leu-rich_rpt"/>
</dbReference>
<evidence type="ECO:0000256" key="9">
    <source>
        <dbReference type="ARBA" id="ARBA00023170"/>
    </source>
</evidence>
<feature type="transmembrane region" description="Helical" evidence="11">
    <location>
        <begin position="284"/>
        <end position="306"/>
    </location>
</feature>
<keyword evidence="9" id="KW-0675">Receptor</keyword>
<keyword evidence="8 11" id="KW-0472">Membrane</keyword>
<dbReference type="Pfam" id="PF00560">
    <property type="entry name" value="LRR_1"/>
    <property type="match status" value="1"/>
</dbReference>
<dbReference type="InterPro" id="IPR046956">
    <property type="entry name" value="RLP23-like"/>
</dbReference>
<keyword evidence="6" id="KW-0677">Repeat</keyword>
<feature type="domain" description="Leucine-rich repeat-containing N-terminal plant-type" evidence="13">
    <location>
        <begin position="33"/>
        <end position="73"/>
    </location>
</feature>
<keyword evidence="4 11" id="KW-0812">Transmembrane</keyword>
<evidence type="ECO:0000256" key="4">
    <source>
        <dbReference type="ARBA" id="ARBA00022692"/>
    </source>
</evidence>
<evidence type="ECO:0000256" key="2">
    <source>
        <dbReference type="ARBA" id="ARBA00009592"/>
    </source>
</evidence>
<protein>
    <recommendedName>
        <fullName evidence="13">Leucine-rich repeat-containing N-terminal plant-type domain-containing protein</fullName>
    </recommendedName>
</protein>
<evidence type="ECO:0000313" key="15">
    <source>
        <dbReference type="Proteomes" id="UP001280121"/>
    </source>
</evidence>
<reference evidence="14" key="1">
    <citation type="journal article" date="2023" name="Plant J.">
        <title>Genome sequences and population genomics provide insights into the demographic history, inbreeding, and mutation load of two 'living fossil' tree species of Dipteronia.</title>
        <authorList>
            <person name="Feng Y."/>
            <person name="Comes H.P."/>
            <person name="Chen J."/>
            <person name="Zhu S."/>
            <person name="Lu R."/>
            <person name="Zhang X."/>
            <person name="Li P."/>
            <person name="Qiu J."/>
            <person name="Olsen K.M."/>
            <person name="Qiu Y."/>
        </authorList>
    </citation>
    <scope>NUCLEOTIDE SEQUENCE</scope>
    <source>
        <strain evidence="14">KIB01</strain>
    </source>
</reference>
<dbReference type="InterPro" id="IPR032675">
    <property type="entry name" value="LRR_dom_sf"/>
</dbReference>
<dbReference type="PANTHER" id="PTHR48063:SF96">
    <property type="entry name" value="LEUCINE-RICH REPEAT-CONTAINING N-TERMINAL PLANT-TYPE DOMAIN-CONTAINING PROTEIN"/>
    <property type="match status" value="1"/>
</dbReference>
<keyword evidence="10" id="KW-0325">Glycoprotein</keyword>
<evidence type="ECO:0000256" key="10">
    <source>
        <dbReference type="ARBA" id="ARBA00023180"/>
    </source>
</evidence>
<evidence type="ECO:0000256" key="8">
    <source>
        <dbReference type="ARBA" id="ARBA00023136"/>
    </source>
</evidence>
<feature type="chain" id="PRO_5042102195" description="Leucine-rich repeat-containing N-terminal plant-type domain-containing protein" evidence="12">
    <location>
        <begin position="21"/>
        <end position="328"/>
    </location>
</feature>
<dbReference type="FunFam" id="3.80.10.10:FF:000111">
    <property type="entry name" value="LRR receptor-like serine/threonine-protein kinase ERECTA"/>
    <property type="match status" value="1"/>
</dbReference>
<dbReference type="Pfam" id="PF08263">
    <property type="entry name" value="LRRNT_2"/>
    <property type="match status" value="1"/>
</dbReference>
<sequence length="328" mass="36128">MRLLLFSWLFLITFLANLFGRNVVLVAGQCQSDQQSLLLQLKSSLKFDINQSVHLVNWSQNTDCCNWSGADCDEGGRVIGLNLSYESISGGIENSTGLFSLQYLQRLDLAFNRFNGNQIPSNWPTSDAVTVTSKGLEMELVKILTIFTSIDLSNNHFQGPIPEEMGLFKSLYVLNLSHNALTGPIPSSMGELQHIESMDFSVNNLSGVIPTQLAKLNFLSFLNLSYNHLVGRIPTSTQLQTFSPISFEGNEGLCGPPLTNECTTNSSKQPSPIPASSSEIDWKLLIAIGAGFGIGFVAAVASPVFFEKVDIWYDIFIHKFLLIIVHGR</sequence>
<evidence type="ECO:0000256" key="6">
    <source>
        <dbReference type="ARBA" id="ARBA00022737"/>
    </source>
</evidence>
<evidence type="ECO:0000256" key="3">
    <source>
        <dbReference type="ARBA" id="ARBA00022614"/>
    </source>
</evidence>
<evidence type="ECO:0000256" key="12">
    <source>
        <dbReference type="SAM" id="SignalP"/>
    </source>
</evidence>
<comment type="subcellular location">
    <subcellularLocation>
        <location evidence="1">Membrane</location>
        <topology evidence="1">Single-pass type I membrane protein</topology>
    </subcellularLocation>
</comment>
<dbReference type="Proteomes" id="UP001280121">
    <property type="component" value="Unassembled WGS sequence"/>
</dbReference>
<dbReference type="InterPro" id="IPR013210">
    <property type="entry name" value="LRR_N_plant-typ"/>
</dbReference>
<gene>
    <name evidence="14" type="ORF">Ddye_009295</name>
</gene>
<keyword evidence="15" id="KW-1185">Reference proteome</keyword>
<evidence type="ECO:0000256" key="1">
    <source>
        <dbReference type="ARBA" id="ARBA00004479"/>
    </source>
</evidence>
<dbReference type="EMBL" id="JANJYI010000003">
    <property type="protein sequence ID" value="KAK2656243.1"/>
    <property type="molecule type" value="Genomic_DNA"/>
</dbReference>
<dbReference type="SUPFAM" id="SSF52058">
    <property type="entry name" value="L domain-like"/>
    <property type="match status" value="1"/>
</dbReference>
<comment type="similarity">
    <text evidence="2">Belongs to the RLP family.</text>
</comment>
<dbReference type="AlphaFoldDB" id="A0AAD9XC41"/>
<keyword evidence="7 11" id="KW-1133">Transmembrane helix</keyword>
<dbReference type="GO" id="GO:0016020">
    <property type="term" value="C:membrane"/>
    <property type="evidence" value="ECO:0007669"/>
    <property type="project" value="UniProtKB-SubCell"/>
</dbReference>
<evidence type="ECO:0000256" key="11">
    <source>
        <dbReference type="SAM" id="Phobius"/>
    </source>
</evidence>
<evidence type="ECO:0000313" key="14">
    <source>
        <dbReference type="EMBL" id="KAK2656243.1"/>
    </source>
</evidence>
<dbReference type="Pfam" id="PF13855">
    <property type="entry name" value="LRR_8"/>
    <property type="match status" value="1"/>
</dbReference>
<feature type="signal peptide" evidence="12">
    <location>
        <begin position="1"/>
        <end position="20"/>
    </location>
</feature>
<keyword evidence="5 12" id="KW-0732">Signal</keyword>
<evidence type="ECO:0000256" key="5">
    <source>
        <dbReference type="ARBA" id="ARBA00022729"/>
    </source>
</evidence>
<comment type="caution">
    <text evidence="14">The sequence shown here is derived from an EMBL/GenBank/DDBJ whole genome shotgun (WGS) entry which is preliminary data.</text>
</comment>
<keyword evidence="3" id="KW-0433">Leucine-rich repeat</keyword>
<organism evidence="14 15">
    <name type="scientific">Dipteronia dyeriana</name>
    <dbReference type="NCBI Taxonomy" id="168575"/>
    <lineage>
        <taxon>Eukaryota</taxon>
        <taxon>Viridiplantae</taxon>
        <taxon>Streptophyta</taxon>
        <taxon>Embryophyta</taxon>
        <taxon>Tracheophyta</taxon>
        <taxon>Spermatophyta</taxon>
        <taxon>Magnoliopsida</taxon>
        <taxon>eudicotyledons</taxon>
        <taxon>Gunneridae</taxon>
        <taxon>Pentapetalae</taxon>
        <taxon>rosids</taxon>
        <taxon>malvids</taxon>
        <taxon>Sapindales</taxon>
        <taxon>Sapindaceae</taxon>
        <taxon>Hippocastanoideae</taxon>
        <taxon>Acereae</taxon>
        <taxon>Dipteronia</taxon>
    </lineage>
</organism>
<accession>A0AAD9XC41</accession>
<dbReference type="PANTHER" id="PTHR48063">
    <property type="entry name" value="LRR RECEPTOR-LIKE KINASE"/>
    <property type="match status" value="1"/>
</dbReference>
<proteinExistence type="inferred from homology"/>
<name>A0AAD9XC41_9ROSI</name>
<evidence type="ECO:0000259" key="13">
    <source>
        <dbReference type="Pfam" id="PF08263"/>
    </source>
</evidence>
<evidence type="ECO:0000256" key="7">
    <source>
        <dbReference type="ARBA" id="ARBA00022989"/>
    </source>
</evidence>
<dbReference type="Gene3D" id="3.80.10.10">
    <property type="entry name" value="Ribonuclease Inhibitor"/>
    <property type="match status" value="2"/>
</dbReference>